<dbReference type="PANTHER" id="PTHR30087:SF1">
    <property type="entry name" value="HYPOTHETICAL CYTOSOLIC PROTEIN"/>
    <property type="match status" value="1"/>
</dbReference>
<gene>
    <name evidence="1" type="ORF">BO222_08535</name>
</gene>
<sequence>MKIIVSACLLGVDCKYNGSNNRDERVIALGNDHELIPVCPEMEGGLPCPRIPCEICRGKILSKDGKDFTREYEMGAKLCLKKALDEKAELAILQPRSPSCGVDQIYDGTFSGQLIDGDGVFASMLKSHKIPVVKPNSISVVNDKILL</sequence>
<accession>A0A1U7NEZ4</accession>
<dbReference type="OrthoDB" id="9797779at2"/>
<organism evidence="1 2">
    <name type="scientific">Ileibacterium valens</name>
    <dbReference type="NCBI Taxonomy" id="1862668"/>
    <lineage>
        <taxon>Bacteria</taxon>
        <taxon>Bacillati</taxon>
        <taxon>Bacillota</taxon>
        <taxon>Erysipelotrichia</taxon>
        <taxon>Erysipelotrichales</taxon>
        <taxon>Erysipelotrichaceae</taxon>
        <taxon>Ileibacterium</taxon>
    </lineage>
</organism>
<comment type="caution">
    <text evidence="1">The sequence shown here is derived from an EMBL/GenBank/DDBJ whole genome shotgun (WGS) entry which is preliminary data.</text>
</comment>
<dbReference type="GeneID" id="82203212"/>
<protein>
    <submittedName>
        <fullName evidence="1">Purine-nucleoside phosphorylase</fullName>
    </submittedName>
</protein>
<reference evidence="1 2" key="1">
    <citation type="submission" date="2016-11" db="EMBL/GenBank/DDBJ databases">
        <title>Description of two novel members of the family Erysipelotrichaceae: Ileibacterium lipovorans gen. nov., sp. nov. and Dubosiella newyorkensis, gen. nov., sp. nov.</title>
        <authorList>
            <person name="Cox L.M."/>
            <person name="Sohn J."/>
            <person name="Tyrrell K.L."/>
            <person name="Citron D.M."/>
            <person name="Lawson P.A."/>
            <person name="Patel N.B."/>
            <person name="Iizumi T."/>
            <person name="Perez-Perez G.I."/>
            <person name="Goldstein E.J."/>
            <person name="Blaser M.J."/>
        </authorList>
    </citation>
    <scope>NUCLEOTIDE SEQUENCE [LARGE SCALE GENOMIC DNA]</scope>
    <source>
        <strain evidence="1 2">NYU-BL-A3</strain>
    </source>
</reference>
<evidence type="ECO:0000313" key="1">
    <source>
        <dbReference type="EMBL" id="OLU38394.1"/>
    </source>
</evidence>
<evidence type="ECO:0000313" key="2">
    <source>
        <dbReference type="Proteomes" id="UP000186341"/>
    </source>
</evidence>
<dbReference type="InterPro" id="IPR007553">
    <property type="entry name" value="2-thiour_desulf"/>
</dbReference>
<dbReference type="PANTHER" id="PTHR30087">
    <property type="entry name" value="INNER MEMBRANE PROTEIN"/>
    <property type="match status" value="1"/>
</dbReference>
<dbReference type="EMBL" id="MPJW01000167">
    <property type="protein sequence ID" value="OLU38394.1"/>
    <property type="molecule type" value="Genomic_DNA"/>
</dbReference>
<dbReference type="Proteomes" id="UP000186341">
    <property type="component" value="Unassembled WGS sequence"/>
</dbReference>
<proteinExistence type="predicted"/>
<dbReference type="RefSeq" id="WP_075820195.1">
    <property type="nucleotide sequence ID" value="NZ_CAJUTZ010000113.1"/>
</dbReference>
<keyword evidence="2" id="KW-1185">Reference proteome</keyword>
<name>A0A1U7NEZ4_9FIRM</name>
<dbReference type="AlphaFoldDB" id="A0A1U7NEZ4"/>
<dbReference type="Pfam" id="PF04463">
    <property type="entry name" value="2-thiour_desulf"/>
    <property type="match status" value="1"/>
</dbReference>